<dbReference type="RefSeq" id="WP_045774884.1">
    <property type="nucleotide sequence ID" value="NZ_LAJY01000096.1"/>
</dbReference>
<evidence type="ECO:0000313" key="2">
    <source>
        <dbReference type="Proteomes" id="UP000033774"/>
    </source>
</evidence>
<dbReference type="AlphaFoldDB" id="A0A0F3IV56"/>
<dbReference type="Proteomes" id="UP000033774">
    <property type="component" value="Unassembled WGS sequence"/>
</dbReference>
<dbReference type="EMBL" id="LAJY01000096">
    <property type="protein sequence ID" value="KJV10443.1"/>
    <property type="molecule type" value="Genomic_DNA"/>
</dbReference>
<accession>A0A0F3IV56</accession>
<name>A0A0F3IV56_9PROT</name>
<sequence>MVSKMAYYISPADAACCAKDTRASATATVFAKALRLLALPILALARANRAARLRRQAQDIPDYLRHDLGLDDLQRQSPLQDNHNVRFPDWR</sequence>
<gene>
    <name evidence="1" type="ORF">VZ95_04950</name>
</gene>
<reference evidence="1 2" key="1">
    <citation type="submission" date="2015-03" db="EMBL/GenBank/DDBJ databases">
        <title>Draft genome sequence of Elstera litoralis.</title>
        <authorList>
            <person name="Rahalkar M.C."/>
            <person name="Dhakephalkar P.K."/>
            <person name="Pore S.D."/>
            <person name="Arora P."/>
            <person name="Kapse N.G."/>
            <person name="Pandit P.S."/>
        </authorList>
    </citation>
    <scope>NUCLEOTIDE SEQUENCE [LARGE SCALE GENOMIC DNA]</scope>
    <source>
        <strain evidence="1 2">Dia-1</strain>
    </source>
</reference>
<proteinExistence type="predicted"/>
<evidence type="ECO:0008006" key="3">
    <source>
        <dbReference type="Google" id="ProtNLM"/>
    </source>
</evidence>
<protein>
    <recommendedName>
        <fullName evidence="3">DUF1127 domain-containing protein</fullName>
    </recommendedName>
</protein>
<evidence type="ECO:0000313" key="1">
    <source>
        <dbReference type="EMBL" id="KJV10443.1"/>
    </source>
</evidence>
<organism evidence="1 2">
    <name type="scientific">Elstera litoralis</name>
    <dbReference type="NCBI Taxonomy" id="552518"/>
    <lineage>
        <taxon>Bacteria</taxon>
        <taxon>Pseudomonadati</taxon>
        <taxon>Pseudomonadota</taxon>
        <taxon>Alphaproteobacteria</taxon>
        <taxon>Rhodospirillales</taxon>
        <taxon>Rhodospirillaceae</taxon>
        <taxon>Elstera</taxon>
    </lineage>
</organism>
<comment type="caution">
    <text evidence="1">The sequence shown here is derived from an EMBL/GenBank/DDBJ whole genome shotgun (WGS) entry which is preliminary data.</text>
</comment>
<keyword evidence="2" id="KW-1185">Reference proteome</keyword>